<proteinExistence type="predicted"/>
<organism evidence="1">
    <name type="scientific">Lepeophtheirus salmonis</name>
    <name type="common">Salmon louse</name>
    <name type="synonym">Caligus salmonis</name>
    <dbReference type="NCBI Taxonomy" id="72036"/>
    <lineage>
        <taxon>Eukaryota</taxon>
        <taxon>Metazoa</taxon>
        <taxon>Ecdysozoa</taxon>
        <taxon>Arthropoda</taxon>
        <taxon>Crustacea</taxon>
        <taxon>Multicrustacea</taxon>
        <taxon>Hexanauplia</taxon>
        <taxon>Copepoda</taxon>
        <taxon>Siphonostomatoida</taxon>
        <taxon>Caligidae</taxon>
        <taxon>Lepeophtheirus</taxon>
    </lineage>
</organism>
<name>A0A0K2TM66_LEPSM</name>
<dbReference type="EMBL" id="HACA01009847">
    <property type="protein sequence ID" value="CDW27208.1"/>
    <property type="molecule type" value="Transcribed_RNA"/>
</dbReference>
<protein>
    <submittedName>
        <fullName evidence="1">Uncharacterized protein</fullName>
    </submittedName>
</protein>
<evidence type="ECO:0000313" key="1">
    <source>
        <dbReference type="EMBL" id="CDW27208.1"/>
    </source>
</evidence>
<sequence>YLLIIHVDALNGNNSFQAAGLVPSADIVVCHGVLVLTCLFPFAHPCPVWPFGHSHSSSPTYRTC</sequence>
<dbReference type="AlphaFoldDB" id="A0A0K2TM66"/>
<accession>A0A0K2TM66</accession>
<feature type="non-terminal residue" evidence="1">
    <location>
        <position position="1"/>
    </location>
</feature>
<reference evidence="1" key="1">
    <citation type="submission" date="2014-05" db="EMBL/GenBank/DDBJ databases">
        <authorList>
            <person name="Chronopoulou M."/>
        </authorList>
    </citation>
    <scope>NUCLEOTIDE SEQUENCE</scope>
    <source>
        <tissue evidence="1">Whole organism</tissue>
    </source>
</reference>